<dbReference type="EC" id="3.5.1.28" evidence="2"/>
<dbReference type="InterPro" id="IPR002508">
    <property type="entry name" value="MurNAc-LAA_cat"/>
</dbReference>
<feature type="domain" description="MurNAc-LAA" evidence="4">
    <location>
        <begin position="95"/>
        <end position="252"/>
    </location>
</feature>
<evidence type="ECO:0000256" key="2">
    <source>
        <dbReference type="ARBA" id="ARBA00011901"/>
    </source>
</evidence>
<dbReference type="CDD" id="cd02696">
    <property type="entry name" value="MurNAc-LAA"/>
    <property type="match status" value="1"/>
</dbReference>
<dbReference type="InterPro" id="IPR050695">
    <property type="entry name" value="N-acetylmuramoyl_amidase_3"/>
</dbReference>
<dbReference type="GO" id="GO:0030288">
    <property type="term" value="C:outer membrane-bounded periplasmic space"/>
    <property type="evidence" value="ECO:0007669"/>
    <property type="project" value="TreeGrafter"/>
</dbReference>
<dbReference type="GO" id="GO:0008745">
    <property type="term" value="F:N-acetylmuramoyl-L-alanine amidase activity"/>
    <property type="evidence" value="ECO:0007669"/>
    <property type="project" value="UniProtKB-EC"/>
</dbReference>
<dbReference type="Pfam" id="PF01520">
    <property type="entry name" value="Amidase_3"/>
    <property type="match status" value="1"/>
</dbReference>
<dbReference type="PANTHER" id="PTHR30404:SF0">
    <property type="entry name" value="N-ACETYLMURAMOYL-L-ALANINE AMIDASE AMIC"/>
    <property type="match status" value="1"/>
</dbReference>
<accession>A0A6M0CIV7</accession>
<evidence type="ECO:0000313" key="6">
    <source>
        <dbReference type="Proteomes" id="UP000474296"/>
    </source>
</evidence>
<dbReference type="Proteomes" id="UP000474296">
    <property type="component" value="Unassembled WGS sequence"/>
</dbReference>
<keyword evidence="3" id="KW-0378">Hydrolase</keyword>
<dbReference type="AlphaFoldDB" id="A0A6M0CIV7"/>
<dbReference type="PANTHER" id="PTHR30404">
    <property type="entry name" value="N-ACETYLMURAMOYL-L-ALANINE AMIDASE"/>
    <property type="match status" value="1"/>
</dbReference>
<evidence type="ECO:0000313" key="5">
    <source>
        <dbReference type="EMBL" id="NER15914.1"/>
    </source>
</evidence>
<proteinExistence type="predicted"/>
<dbReference type="GO" id="GO:0009253">
    <property type="term" value="P:peptidoglycan catabolic process"/>
    <property type="evidence" value="ECO:0007669"/>
    <property type="project" value="InterPro"/>
</dbReference>
<dbReference type="SUPFAM" id="SSF53187">
    <property type="entry name" value="Zn-dependent exopeptidases"/>
    <property type="match status" value="1"/>
</dbReference>
<protein>
    <recommendedName>
        <fullName evidence="2">N-acetylmuramoyl-L-alanine amidase</fullName>
        <ecNumber evidence="2">3.5.1.28</ecNumber>
    </recommendedName>
</protein>
<evidence type="ECO:0000259" key="4">
    <source>
        <dbReference type="SMART" id="SM00646"/>
    </source>
</evidence>
<comment type="caution">
    <text evidence="5">The sequence shown here is derived from an EMBL/GenBank/DDBJ whole genome shotgun (WGS) entry which is preliminary data.</text>
</comment>
<reference evidence="5 6" key="1">
    <citation type="submission" date="2020-01" db="EMBL/GenBank/DDBJ databases">
        <title>Spongiivirga citrea KCTC 32990T.</title>
        <authorList>
            <person name="Wang G."/>
        </authorList>
    </citation>
    <scope>NUCLEOTIDE SEQUENCE [LARGE SCALE GENOMIC DNA]</scope>
    <source>
        <strain evidence="5 6">KCTC 32990</strain>
    </source>
</reference>
<dbReference type="RefSeq" id="WP_164029179.1">
    <property type="nucleotide sequence ID" value="NZ_JAABOQ010000001.1"/>
</dbReference>
<dbReference type="FunFam" id="3.40.630.40:FF:000005">
    <property type="entry name" value="N-acetylmuramoyl-L-alanine amidase (AmiA)"/>
    <property type="match status" value="1"/>
</dbReference>
<gene>
    <name evidence="5" type="ORF">GWK10_01765</name>
</gene>
<dbReference type="EMBL" id="JAABOQ010000001">
    <property type="protein sequence ID" value="NER15914.1"/>
    <property type="molecule type" value="Genomic_DNA"/>
</dbReference>
<name>A0A6M0CIV7_9FLAO</name>
<sequence>MKNNVIYIGIVLSSLLLLTSFSIKKPVKTDVFTVVLDAGHGGKDGGNLGAGNKYREKNVALNIVLEIGKILEKQPEIKVVYTRKTDVFVDLYKRGEIANRANADLFVSVHCNAHTSQAYGTETFVLGLHGNKQNFEVAKKENEVIYMEDDYQLNYEGFDINSPESMIGLTLMQEEYLDQSINLASMIQKNFKTKLKRKDRSVKQAAFIVLHQTYMPSVLVETGFLTNTSEGKYLNSTKGQQALAKSIASAIMSYKSEIDEFVGDQIFDAVEEEVELVEEETTADSSVLYKIQLAASKKSLDTKAYNFKGLSPISKEKYKDFYRYLYGSTSDYKKAKQLQKKASETGYESSYIVAYKDGVKIPINQAIKAQQKESTATSNNGR</sequence>
<dbReference type="Gene3D" id="3.40.630.40">
    <property type="entry name" value="Zn-dependent exopeptidases"/>
    <property type="match status" value="1"/>
</dbReference>
<keyword evidence="6" id="KW-1185">Reference proteome</keyword>
<evidence type="ECO:0000256" key="3">
    <source>
        <dbReference type="ARBA" id="ARBA00022801"/>
    </source>
</evidence>
<dbReference type="SMART" id="SM00646">
    <property type="entry name" value="Ami_3"/>
    <property type="match status" value="1"/>
</dbReference>
<evidence type="ECO:0000256" key="1">
    <source>
        <dbReference type="ARBA" id="ARBA00001561"/>
    </source>
</evidence>
<comment type="catalytic activity">
    <reaction evidence="1">
        <text>Hydrolyzes the link between N-acetylmuramoyl residues and L-amino acid residues in certain cell-wall glycopeptides.</text>
        <dbReference type="EC" id="3.5.1.28"/>
    </reaction>
</comment>
<organism evidence="5 6">
    <name type="scientific">Spongiivirga citrea</name>
    <dbReference type="NCBI Taxonomy" id="1481457"/>
    <lineage>
        <taxon>Bacteria</taxon>
        <taxon>Pseudomonadati</taxon>
        <taxon>Bacteroidota</taxon>
        <taxon>Flavobacteriia</taxon>
        <taxon>Flavobacteriales</taxon>
        <taxon>Flavobacteriaceae</taxon>
        <taxon>Spongiivirga</taxon>
    </lineage>
</organism>